<evidence type="ECO:0000313" key="1">
    <source>
        <dbReference type="EMBL" id="PYH35803.1"/>
    </source>
</evidence>
<evidence type="ECO:0000313" key="2">
    <source>
        <dbReference type="Proteomes" id="UP000247647"/>
    </source>
</evidence>
<dbReference type="GeneID" id="37121320"/>
<dbReference type="EMBL" id="KZ821455">
    <property type="protein sequence ID" value="PYH35803.1"/>
    <property type="molecule type" value="Genomic_DNA"/>
</dbReference>
<organism evidence="1 2">
    <name type="scientific">Aspergillus neoniger (strain CBS 115656)</name>
    <dbReference type="NCBI Taxonomy" id="1448310"/>
    <lineage>
        <taxon>Eukaryota</taxon>
        <taxon>Fungi</taxon>
        <taxon>Dikarya</taxon>
        <taxon>Ascomycota</taxon>
        <taxon>Pezizomycotina</taxon>
        <taxon>Eurotiomycetes</taxon>
        <taxon>Eurotiomycetidae</taxon>
        <taxon>Eurotiales</taxon>
        <taxon>Aspergillaceae</taxon>
        <taxon>Aspergillus</taxon>
        <taxon>Aspergillus subgen. Circumdati</taxon>
    </lineage>
</organism>
<dbReference type="RefSeq" id="XP_025481281.1">
    <property type="nucleotide sequence ID" value="XM_025618864.1"/>
</dbReference>
<reference evidence="1" key="1">
    <citation type="submission" date="2016-12" db="EMBL/GenBank/DDBJ databases">
        <title>The genomes of Aspergillus section Nigri reveals drivers in fungal speciation.</title>
        <authorList>
            <consortium name="DOE Joint Genome Institute"/>
            <person name="Vesth T.C."/>
            <person name="Nybo J."/>
            <person name="Theobald S."/>
            <person name="Brandl J."/>
            <person name="Frisvad J.C."/>
            <person name="Nielsen K.F."/>
            <person name="Lyhne E.K."/>
            <person name="Kogle M.E."/>
            <person name="Kuo A."/>
            <person name="Riley R."/>
            <person name="Clum A."/>
            <person name="Nolan M."/>
            <person name="Lipzen A."/>
            <person name="Salamov A."/>
            <person name="Henrissat B."/>
            <person name="Wiebenga A."/>
            <person name="De Vries R.P."/>
            <person name="Grigoriev I.V."/>
            <person name="Mortensen U.H."/>
            <person name="Andersen M.R."/>
            <person name="Baker S.E."/>
        </authorList>
    </citation>
    <scope>NUCLEOTIDE SEQUENCE [LARGE SCALE GENOMIC DNA]</scope>
    <source>
        <strain evidence="1">CBS 115656</strain>
    </source>
</reference>
<name>A0A318YSS5_ASPNB</name>
<protein>
    <submittedName>
        <fullName evidence="1">Uncharacterized protein</fullName>
    </submittedName>
</protein>
<dbReference type="AlphaFoldDB" id="A0A318YSS5"/>
<proteinExistence type="predicted"/>
<keyword evidence="2" id="KW-1185">Reference proteome</keyword>
<sequence>MLLVRYGYESRQRTALSAFRPAQGALFFHLGKEFLTVRTVPCEWPFCRVRVVALVNFPDPFPTLALFTMRDFSRRLLTLAIDESNSNNPSQSCYLLVGKSIGIVWPRPTEKKQKKIKRIDRRRQKERDTYIHTYIHNTHTHYQTLYVLIIGIFLLCTP</sequence>
<dbReference type="Proteomes" id="UP000247647">
    <property type="component" value="Unassembled WGS sequence"/>
</dbReference>
<accession>A0A318YSS5</accession>
<gene>
    <name evidence="1" type="ORF">BO87DRAFT_24797</name>
</gene>